<dbReference type="GO" id="GO:0016301">
    <property type="term" value="F:kinase activity"/>
    <property type="evidence" value="ECO:0007669"/>
    <property type="project" value="UniProtKB-KW"/>
</dbReference>
<accession>A0A1H6QVW9</accession>
<dbReference type="InterPro" id="IPR014710">
    <property type="entry name" value="RmlC-like_jellyroll"/>
</dbReference>
<dbReference type="EMBL" id="FNXY01000001">
    <property type="protein sequence ID" value="SEI46216.1"/>
    <property type="molecule type" value="Genomic_DNA"/>
</dbReference>
<dbReference type="SUPFAM" id="SSF51206">
    <property type="entry name" value="cAMP-binding domain-like"/>
    <property type="match status" value="1"/>
</dbReference>
<dbReference type="Gene3D" id="2.60.120.10">
    <property type="entry name" value="Jelly Rolls"/>
    <property type="match status" value="1"/>
</dbReference>
<proteinExistence type="predicted"/>
<dbReference type="STRING" id="408657.SAMN04487995_0928"/>
<evidence type="ECO:0000313" key="2">
    <source>
        <dbReference type="Proteomes" id="UP000199532"/>
    </source>
</evidence>
<dbReference type="OrthoDB" id="947112at2"/>
<evidence type="ECO:0000313" key="1">
    <source>
        <dbReference type="EMBL" id="SEI46216.1"/>
    </source>
</evidence>
<reference evidence="1 2" key="1">
    <citation type="submission" date="2016-10" db="EMBL/GenBank/DDBJ databases">
        <authorList>
            <person name="de Groot N.N."/>
        </authorList>
    </citation>
    <scope>NUCLEOTIDE SEQUENCE [LARGE SCALE GENOMIC DNA]</scope>
    <source>
        <strain evidence="1 2">DSM 19938</strain>
    </source>
</reference>
<keyword evidence="1" id="KW-0808">Transferase</keyword>
<dbReference type="Proteomes" id="UP000199532">
    <property type="component" value="Unassembled WGS sequence"/>
</dbReference>
<protein>
    <submittedName>
        <fullName evidence="1">cAMP-binding domain of CRP or a regulatory subunit of cAMP-dependent protein kinases</fullName>
    </submittedName>
</protein>
<dbReference type="InterPro" id="IPR018490">
    <property type="entry name" value="cNMP-bd_dom_sf"/>
</dbReference>
<organism evidence="1 2">
    <name type="scientific">Dyadobacter koreensis</name>
    <dbReference type="NCBI Taxonomy" id="408657"/>
    <lineage>
        <taxon>Bacteria</taxon>
        <taxon>Pseudomonadati</taxon>
        <taxon>Bacteroidota</taxon>
        <taxon>Cytophagia</taxon>
        <taxon>Cytophagales</taxon>
        <taxon>Spirosomataceae</taxon>
        <taxon>Dyadobacter</taxon>
    </lineage>
</organism>
<keyword evidence="2" id="KW-1185">Reference proteome</keyword>
<sequence length="186" mass="21011">MKSLELTKHFASLYPMSPAFTAALDQALTLKNFRKGDLLKQSGKTPMIWFLESGLAKGYYQDQEGKEHVTRFWKQGQVMLLASGPTHSTAADRIMLLEDSQVSTLSDSSLLFLYHTFSEAPKIASKIILKDRNQGELKSFLCSLPTAQGYVQFQQVFPAARLMLKDIASYLEISPGRMSEIRRNFH</sequence>
<gene>
    <name evidence="1" type="ORF">SAMN04487995_0928</name>
</gene>
<keyword evidence="1" id="KW-0418">Kinase</keyword>
<dbReference type="AlphaFoldDB" id="A0A1H6QVW9"/>
<dbReference type="RefSeq" id="WP_143072054.1">
    <property type="nucleotide sequence ID" value="NZ_FNXY01000001.1"/>
</dbReference>
<name>A0A1H6QVW9_9BACT</name>